<protein>
    <recommendedName>
        <fullName evidence="3">YkgJ family cysteine cluster protein</fullName>
    </recommendedName>
</protein>
<dbReference type="OrthoDB" id="14143at2"/>
<dbReference type="RefSeq" id="WP_074715375.1">
    <property type="nucleotide sequence ID" value="NZ_FNWV01000003.1"/>
</dbReference>
<dbReference type="AlphaFoldDB" id="A0A1H6IVG4"/>
<evidence type="ECO:0000313" key="1">
    <source>
        <dbReference type="EMBL" id="SEH52084.1"/>
    </source>
</evidence>
<sequence length="161" mass="18544">MLKKILSGEACAKCRLCCIFDRYDVWETPVFTAELCEKIKAARSDTQFVTKDGGYIFRVGELRGDELFSCPALTENGCMLGDEKPFDCRIWPYRIMEVGGRRAITFASICDELYHRPLSQLVDFLKEGLADKIFAYADEHPEIVKPYYEGYPVLMFERKPL</sequence>
<name>A0A1H6IVG4_RUMFL</name>
<gene>
    <name evidence="1" type="ORF">SAMN02910265_01215</name>
</gene>
<dbReference type="EMBL" id="FNWV01000003">
    <property type="protein sequence ID" value="SEH52084.1"/>
    <property type="molecule type" value="Genomic_DNA"/>
</dbReference>
<proteinExistence type="predicted"/>
<reference evidence="1 2" key="1">
    <citation type="submission" date="2016-10" db="EMBL/GenBank/DDBJ databases">
        <authorList>
            <person name="de Groot N.N."/>
        </authorList>
    </citation>
    <scope>NUCLEOTIDE SEQUENCE [LARGE SCALE GENOMIC DNA]</scope>
    <source>
        <strain evidence="1 2">YAD2003</strain>
    </source>
</reference>
<dbReference type="Proteomes" id="UP000183190">
    <property type="component" value="Unassembled WGS sequence"/>
</dbReference>
<evidence type="ECO:0008006" key="3">
    <source>
        <dbReference type="Google" id="ProtNLM"/>
    </source>
</evidence>
<evidence type="ECO:0000313" key="2">
    <source>
        <dbReference type="Proteomes" id="UP000183190"/>
    </source>
</evidence>
<organism evidence="1 2">
    <name type="scientific">Ruminococcus flavefaciens</name>
    <dbReference type="NCBI Taxonomy" id="1265"/>
    <lineage>
        <taxon>Bacteria</taxon>
        <taxon>Bacillati</taxon>
        <taxon>Bacillota</taxon>
        <taxon>Clostridia</taxon>
        <taxon>Eubacteriales</taxon>
        <taxon>Oscillospiraceae</taxon>
        <taxon>Ruminococcus</taxon>
    </lineage>
</organism>
<accession>A0A1H6IVG4</accession>